<evidence type="ECO:0000256" key="2">
    <source>
        <dbReference type="ARBA" id="ARBA00022475"/>
    </source>
</evidence>
<reference evidence="14 15" key="1">
    <citation type="submission" date="2022-07" db="EMBL/GenBank/DDBJ databases">
        <title>Methylomonas rivi sp. nov., Methylomonas rosea sp. nov., Methylomonas aureus sp. nov. and Methylomonas subterranea sp. nov., four novel methanotrophs isolated from a freshwater creek and the deep terrestrial subsurface.</title>
        <authorList>
            <person name="Abin C."/>
            <person name="Sankaranarayanan K."/>
            <person name="Garner C."/>
            <person name="Sindelar R."/>
            <person name="Kotary K."/>
            <person name="Garner R."/>
            <person name="Barclay S."/>
            <person name="Lawson P."/>
            <person name="Krumholz L."/>
        </authorList>
    </citation>
    <scope>NUCLEOTIDE SEQUENCE [LARGE SCALE GENOMIC DNA]</scope>
    <source>
        <strain evidence="14 15">WSC-7</strain>
    </source>
</reference>
<dbReference type="Gene3D" id="3.40.50.2300">
    <property type="match status" value="1"/>
</dbReference>
<evidence type="ECO:0000256" key="5">
    <source>
        <dbReference type="ARBA" id="ARBA00022741"/>
    </source>
</evidence>
<evidence type="ECO:0000256" key="6">
    <source>
        <dbReference type="ARBA" id="ARBA00022840"/>
    </source>
</evidence>
<feature type="domain" description="Response regulatory" evidence="12">
    <location>
        <begin position="1"/>
        <end position="119"/>
    </location>
</feature>
<dbReference type="SMART" id="SM00448">
    <property type="entry name" value="REC"/>
    <property type="match status" value="1"/>
</dbReference>
<dbReference type="InterPro" id="IPR011006">
    <property type="entry name" value="CheY-like_superfamily"/>
</dbReference>
<comment type="caution">
    <text evidence="14">The sequence shown here is derived from an EMBL/GenBank/DDBJ whole genome shotgun (WGS) entry which is preliminary data.</text>
</comment>
<evidence type="ECO:0000256" key="7">
    <source>
        <dbReference type="ARBA" id="ARBA00022989"/>
    </source>
</evidence>
<evidence type="ECO:0000313" key="14">
    <source>
        <dbReference type="EMBL" id="MCQ8118024.1"/>
    </source>
</evidence>
<keyword evidence="7" id="KW-1133">Transmembrane helix</keyword>
<keyword evidence="5" id="KW-0547">Nucleotide-binding</keyword>
<keyword evidence="3 11" id="KW-0597">Phosphoprotein</keyword>
<accession>A0ABT1TTC0</accession>
<evidence type="ECO:0000313" key="15">
    <source>
        <dbReference type="Proteomes" id="UP001524570"/>
    </source>
</evidence>
<name>A0ABT1TTC0_9GAMM</name>
<dbReference type="InterPro" id="IPR036641">
    <property type="entry name" value="HPT_dom_sf"/>
</dbReference>
<dbReference type="InterPro" id="IPR001789">
    <property type="entry name" value="Sig_transdc_resp-reg_receiver"/>
</dbReference>
<evidence type="ECO:0000259" key="12">
    <source>
        <dbReference type="PROSITE" id="PS50110"/>
    </source>
</evidence>
<dbReference type="Gene3D" id="1.20.120.160">
    <property type="entry name" value="HPT domain"/>
    <property type="match status" value="1"/>
</dbReference>
<sequence length="341" mass="37522">MEDNEINREFACELLRSHDIQVDEAVNGEEAVSMVRQRHYDAVLMDIQMPVLDGLQATVKIRALAQAEGDQRYAAMPIIAMTAHAMARDVEKSLEAGMNDHVTKPIDPDRLFKALATWIPLTADGGQGQEAAQIYEIADYPEDLQTLTSLDIVQGIRRIGGNPDAYRKQLYRFKEHYPDAVAEIRGLINAGELRQAEERCHALKGVSGNLGATDLFEAAAGVDIVLKQNQIPPAEHLLHMEGFLRKVIAQIQALQTAADSRTPGPDQPQAPVANAEIAADLHKLSQLLESDLGAAEAMLEQLQLSMAGHEYLPLLEDIAKKIDRFAIDEALTQLGELVQKL</sequence>
<evidence type="ECO:0000256" key="1">
    <source>
        <dbReference type="ARBA" id="ARBA00004651"/>
    </source>
</evidence>
<proteinExistence type="predicted"/>
<dbReference type="PROSITE" id="PS50894">
    <property type="entry name" value="HPT"/>
    <property type="match status" value="1"/>
</dbReference>
<evidence type="ECO:0000256" key="3">
    <source>
        <dbReference type="ARBA" id="ARBA00022553"/>
    </source>
</evidence>
<gene>
    <name evidence="14" type="ORF">NP589_11365</name>
</gene>
<keyword evidence="8" id="KW-0902">Two-component regulatory system</keyword>
<organism evidence="14 15">
    <name type="scientific">Methylomonas rosea</name>
    <dbReference type="NCBI Taxonomy" id="2952227"/>
    <lineage>
        <taxon>Bacteria</taxon>
        <taxon>Pseudomonadati</taxon>
        <taxon>Pseudomonadota</taxon>
        <taxon>Gammaproteobacteria</taxon>
        <taxon>Methylococcales</taxon>
        <taxon>Methylococcaceae</taxon>
        <taxon>Methylomonas</taxon>
    </lineage>
</organism>
<feature type="domain" description="HPt" evidence="13">
    <location>
        <begin position="162"/>
        <end position="261"/>
    </location>
</feature>
<keyword evidence="4" id="KW-0812">Transmembrane</keyword>
<evidence type="ECO:0000256" key="4">
    <source>
        <dbReference type="ARBA" id="ARBA00022692"/>
    </source>
</evidence>
<evidence type="ECO:0000256" key="9">
    <source>
        <dbReference type="ARBA" id="ARBA00023136"/>
    </source>
</evidence>
<evidence type="ECO:0000256" key="10">
    <source>
        <dbReference type="PROSITE-ProRule" id="PRU00110"/>
    </source>
</evidence>
<dbReference type="Pfam" id="PF01627">
    <property type="entry name" value="Hpt"/>
    <property type="match status" value="1"/>
</dbReference>
<comment type="subcellular location">
    <subcellularLocation>
        <location evidence="1">Cell membrane</location>
        <topology evidence="1">Multi-pass membrane protein</topology>
    </subcellularLocation>
</comment>
<dbReference type="PANTHER" id="PTHR45339:SF1">
    <property type="entry name" value="HYBRID SIGNAL TRANSDUCTION HISTIDINE KINASE J"/>
    <property type="match status" value="1"/>
</dbReference>
<dbReference type="CDD" id="cd17546">
    <property type="entry name" value="REC_hyHK_CKI1_RcsC-like"/>
    <property type="match status" value="1"/>
</dbReference>
<protein>
    <submittedName>
        <fullName evidence="14">Response regulator</fullName>
    </submittedName>
</protein>
<dbReference type="Pfam" id="PF00072">
    <property type="entry name" value="Response_reg"/>
    <property type="match status" value="1"/>
</dbReference>
<dbReference type="SUPFAM" id="SSF52172">
    <property type="entry name" value="CheY-like"/>
    <property type="match status" value="1"/>
</dbReference>
<keyword evidence="15" id="KW-1185">Reference proteome</keyword>
<feature type="modified residue" description="Phosphohistidine" evidence="10">
    <location>
        <position position="201"/>
    </location>
</feature>
<keyword evidence="9" id="KW-0472">Membrane</keyword>
<keyword evidence="6" id="KW-0067">ATP-binding</keyword>
<evidence type="ECO:0000256" key="11">
    <source>
        <dbReference type="PROSITE-ProRule" id="PRU00169"/>
    </source>
</evidence>
<dbReference type="SUPFAM" id="SSF47226">
    <property type="entry name" value="Histidine-containing phosphotransfer domain, HPT domain"/>
    <property type="match status" value="1"/>
</dbReference>
<feature type="modified residue" description="4-aspartylphosphate" evidence="11">
    <location>
        <position position="46"/>
    </location>
</feature>
<evidence type="ECO:0000256" key="8">
    <source>
        <dbReference type="ARBA" id="ARBA00023012"/>
    </source>
</evidence>
<dbReference type="Proteomes" id="UP001524570">
    <property type="component" value="Unassembled WGS sequence"/>
</dbReference>
<dbReference type="PROSITE" id="PS50110">
    <property type="entry name" value="RESPONSE_REGULATORY"/>
    <property type="match status" value="1"/>
</dbReference>
<keyword evidence="2" id="KW-1003">Cell membrane</keyword>
<dbReference type="EMBL" id="JANIBL010000031">
    <property type="protein sequence ID" value="MCQ8118024.1"/>
    <property type="molecule type" value="Genomic_DNA"/>
</dbReference>
<dbReference type="InterPro" id="IPR008207">
    <property type="entry name" value="Sig_transdc_His_kin_Hpt_dom"/>
</dbReference>
<evidence type="ECO:0000259" key="13">
    <source>
        <dbReference type="PROSITE" id="PS50894"/>
    </source>
</evidence>
<dbReference type="PANTHER" id="PTHR45339">
    <property type="entry name" value="HYBRID SIGNAL TRANSDUCTION HISTIDINE KINASE J"/>
    <property type="match status" value="1"/>
</dbReference>